<evidence type="ECO:0000259" key="8">
    <source>
        <dbReference type="Pfam" id="PF01061"/>
    </source>
</evidence>
<organism evidence="9 10">
    <name type="scientific">Cinchona calisaya</name>
    <dbReference type="NCBI Taxonomy" id="153742"/>
    <lineage>
        <taxon>Eukaryota</taxon>
        <taxon>Viridiplantae</taxon>
        <taxon>Streptophyta</taxon>
        <taxon>Embryophyta</taxon>
        <taxon>Tracheophyta</taxon>
        <taxon>Spermatophyta</taxon>
        <taxon>Magnoliopsida</taxon>
        <taxon>eudicotyledons</taxon>
        <taxon>Gunneridae</taxon>
        <taxon>Pentapetalae</taxon>
        <taxon>asterids</taxon>
        <taxon>lamiids</taxon>
        <taxon>Gentianales</taxon>
        <taxon>Rubiaceae</taxon>
        <taxon>Cinchonoideae</taxon>
        <taxon>Cinchoneae</taxon>
        <taxon>Cinchona</taxon>
    </lineage>
</organism>
<gene>
    <name evidence="9" type="ORF">ACH5RR_002060</name>
</gene>
<evidence type="ECO:0000256" key="1">
    <source>
        <dbReference type="ARBA" id="ARBA00004141"/>
    </source>
</evidence>
<comment type="subcellular location">
    <subcellularLocation>
        <location evidence="1">Membrane</location>
        <topology evidence="1">Multi-pass membrane protein</topology>
    </subcellularLocation>
</comment>
<evidence type="ECO:0000256" key="4">
    <source>
        <dbReference type="ARBA" id="ARBA00022692"/>
    </source>
</evidence>
<dbReference type="PANTHER" id="PTHR48042:SF19">
    <property type="entry name" value="OS09G0472100 PROTEIN"/>
    <property type="match status" value="1"/>
</dbReference>
<evidence type="ECO:0000256" key="2">
    <source>
        <dbReference type="ARBA" id="ARBA00005814"/>
    </source>
</evidence>
<evidence type="ECO:0000256" key="6">
    <source>
        <dbReference type="ARBA" id="ARBA00023136"/>
    </source>
</evidence>
<feature type="transmembrane region" description="Helical" evidence="7">
    <location>
        <begin position="273"/>
        <end position="293"/>
    </location>
</feature>
<feature type="transmembrane region" description="Helical" evidence="7">
    <location>
        <begin position="243"/>
        <end position="261"/>
    </location>
</feature>
<comment type="similarity">
    <text evidence="2">Belongs to the ABC transporter superfamily. ABCG family. Eye pigment precursor importer (TC 3.A.1.204) subfamily.</text>
</comment>
<reference evidence="9 10" key="1">
    <citation type="submission" date="2024-11" db="EMBL/GenBank/DDBJ databases">
        <title>A near-complete genome assembly of Cinchona calisaya.</title>
        <authorList>
            <person name="Lian D.C."/>
            <person name="Zhao X.W."/>
            <person name="Wei L."/>
        </authorList>
    </citation>
    <scope>NUCLEOTIDE SEQUENCE [LARGE SCALE GENOMIC DNA]</scope>
    <source>
        <tissue evidence="9">Nenye</tissue>
    </source>
</reference>
<feature type="transmembrane region" description="Helical" evidence="7">
    <location>
        <begin position="324"/>
        <end position="343"/>
    </location>
</feature>
<comment type="caution">
    <text evidence="9">The sequence shown here is derived from an EMBL/GenBank/DDBJ whole genome shotgun (WGS) entry which is preliminary data.</text>
</comment>
<dbReference type="Proteomes" id="UP001630127">
    <property type="component" value="Unassembled WGS sequence"/>
</dbReference>
<dbReference type="InterPro" id="IPR052215">
    <property type="entry name" value="Plant_ABCG"/>
</dbReference>
<protein>
    <recommendedName>
        <fullName evidence="8">ABC-2 type transporter transmembrane domain-containing protein</fullName>
    </recommendedName>
</protein>
<proteinExistence type="inferred from homology"/>
<dbReference type="AlphaFoldDB" id="A0ABD3B578"/>
<dbReference type="InterPro" id="IPR013525">
    <property type="entry name" value="ABC2_TM"/>
</dbReference>
<evidence type="ECO:0000256" key="5">
    <source>
        <dbReference type="ARBA" id="ARBA00022989"/>
    </source>
</evidence>
<evidence type="ECO:0000256" key="7">
    <source>
        <dbReference type="SAM" id="Phobius"/>
    </source>
</evidence>
<feature type="domain" description="ABC-2 type transporter transmembrane" evidence="8">
    <location>
        <begin position="220"/>
        <end position="390"/>
    </location>
</feature>
<keyword evidence="10" id="KW-1185">Reference proteome</keyword>
<feature type="transmembrane region" description="Helical" evidence="7">
    <location>
        <begin position="349"/>
        <end position="366"/>
    </location>
</feature>
<evidence type="ECO:0000313" key="9">
    <source>
        <dbReference type="EMBL" id="KAL3538694.1"/>
    </source>
</evidence>
<sequence>MGWSGRVNERGDGLNQWGAKDKGGFDRECVMGIIGVWNCWGRGMVGCCEHEIGLMGSGVKCESEKAYVTHDNILTWTLTSCILLSSAPITKYNVQSRDDYKGDGLENCIDTRIGGFGINSKGLSNGQQRRFFYRNGFSCPDLQNPADHYLRIINTDFNEDIEPGGVEGNIIATIDTIDILVKSYASSDTNNLILREVERIKQQRLEIVKKQNSRASFIVQCLILTERSFMNMYRDPSYYRLRLPIYIGLGFCLGFVFYNVGNSYSSINARGSMLIFVASLLTFMSIGGLPSFMEEMKVFKRERLNGHYGVAAFVISNTVSSIRFLFLIAVIPAVIAYYLVGLHPGTERFLYFTLVILASIMLVEGLMMIVASLVPNFFMGLIIGAGILGLL</sequence>
<evidence type="ECO:0000313" key="10">
    <source>
        <dbReference type="Proteomes" id="UP001630127"/>
    </source>
</evidence>
<keyword evidence="4 7" id="KW-0812">Transmembrane</keyword>
<dbReference type="PANTHER" id="PTHR48042">
    <property type="entry name" value="ABC TRANSPORTER G FAMILY MEMBER 11"/>
    <property type="match status" value="1"/>
</dbReference>
<dbReference type="Pfam" id="PF01061">
    <property type="entry name" value="ABC2_membrane"/>
    <property type="match status" value="1"/>
</dbReference>
<evidence type="ECO:0000256" key="3">
    <source>
        <dbReference type="ARBA" id="ARBA00022448"/>
    </source>
</evidence>
<keyword evidence="6 7" id="KW-0472">Membrane</keyword>
<dbReference type="EMBL" id="JBJUIK010000001">
    <property type="protein sequence ID" value="KAL3538694.1"/>
    <property type="molecule type" value="Genomic_DNA"/>
</dbReference>
<dbReference type="GO" id="GO:0016020">
    <property type="term" value="C:membrane"/>
    <property type="evidence" value="ECO:0007669"/>
    <property type="project" value="UniProtKB-SubCell"/>
</dbReference>
<accession>A0ABD3B578</accession>
<name>A0ABD3B578_9GENT</name>
<keyword evidence="5 7" id="KW-1133">Transmembrane helix</keyword>
<keyword evidence="3" id="KW-0813">Transport</keyword>